<keyword evidence="2" id="KW-1185">Reference proteome</keyword>
<dbReference type="AlphaFoldDB" id="A0A1R1Y9P7"/>
<evidence type="ECO:0000313" key="2">
    <source>
        <dbReference type="Proteomes" id="UP000187429"/>
    </source>
</evidence>
<evidence type="ECO:0000313" key="1">
    <source>
        <dbReference type="EMBL" id="OMJ23555.1"/>
    </source>
</evidence>
<organism evidence="1 2">
    <name type="scientific">Smittium culicis</name>
    <dbReference type="NCBI Taxonomy" id="133412"/>
    <lineage>
        <taxon>Eukaryota</taxon>
        <taxon>Fungi</taxon>
        <taxon>Fungi incertae sedis</taxon>
        <taxon>Zoopagomycota</taxon>
        <taxon>Kickxellomycotina</taxon>
        <taxon>Harpellomycetes</taxon>
        <taxon>Harpellales</taxon>
        <taxon>Legeriomycetaceae</taxon>
        <taxon>Smittium</taxon>
    </lineage>
</organism>
<dbReference type="EMBL" id="LSSM01002007">
    <property type="protein sequence ID" value="OMJ23555.1"/>
    <property type="molecule type" value="Genomic_DNA"/>
</dbReference>
<proteinExistence type="predicted"/>
<name>A0A1R1Y9P7_9FUNG</name>
<dbReference type="Proteomes" id="UP000187429">
    <property type="component" value="Unassembled WGS sequence"/>
</dbReference>
<feature type="non-terminal residue" evidence="1">
    <location>
        <position position="30"/>
    </location>
</feature>
<protein>
    <submittedName>
        <fullName evidence="1">Uncharacterized protein</fullName>
    </submittedName>
</protein>
<sequence length="30" mass="3517">MFCLTLYTMLFACPILGPFLRKCRLFFAIS</sequence>
<comment type="caution">
    <text evidence="1">The sequence shown here is derived from an EMBL/GenBank/DDBJ whole genome shotgun (WGS) entry which is preliminary data.</text>
</comment>
<gene>
    <name evidence="1" type="ORF">AYI69_g4926</name>
</gene>
<reference evidence="2" key="1">
    <citation type="submission" date="2017-01" db="EMBL/GenBank/DDBJ databases">
        <authorList>
            <person name="Wang Y."/>
            <person name="White M."/>
            <person name="Kvist S."/>
            <person name="Moncalvo J.-M."/>
        </authorList>
    </citation>
    <scope>NUCLEOTIDE SEQUENCE [LARGE SCALE GENOMIC DNA]</scope>
    <source>
        <strain evidence="2">ID-206-W2</strain>
    </source>
</reference>
<accession>A0A1R1Y9P7</accession>